<feature type="domain" description="Peptidase M20 dimerisation" evidence="3">
    <location>
        <begin position="231"/>
        <end position="319"/>
    </location>
</feature>
<name>A0A377WLW3_KLEPN</name>
<dbReference type="Gene3D" id="3.40.630.10">
    <property type="entry name" value="Zn peptidases"/>
    <property type="match status" value="4"/>
</dbReference>
<dbReference type="SUPFAM" id="SSF53187">
    <property type="entry name" value="Zn-dependent exopeptidases"/>
    <property type="match status" value="2"/>
</dbReference>
<dbReference type="InterPro" id="IPR036264">
    <property type="entry name" value="Bact_exopeptidase_dim_dom"/>
</dbReference>
<dbReference type="Pfam" id="PF07687">
    <property type="entry name" value="M20_dimer"/>
    <property type="match status" value="2"/>
</dbReference>
<dbReference type="GO" id="GO:0071713">
    <property type="term" value="F:para-aminobenzoyl-glutamate hydrolase activity"/>
    <property type="evidence" value="ECO:0007669"/>
    <property type="project" value="TreeGrafter"/>
</dbReference>
<dbReference type="InterPro" id="IPR002933">
    <property type="entry name" value="Peptidase_M20"/>
</dbReference>
<dbReference type="GO" id="GO:0046657">
    <property type="term" value="P:folic acid catabolic process"/>
    <property type="evidence" value="ECO:0007669"/>
    <property type="project" value="TreeGrafter"/>
</dbReference>
<evidence type="ECO:0000256" key="2">
    <source>
        <dbReference type="ARBA" id="ARBA00022801"/>
    </source>
</evidence>
<evidence type="ECO:0000259" key="3">
    <source>
        <dbReference type="Pfam" id="PF07687"/>
    </source>
</evidence>
<evidence type="ECO:0000313" key="5">
    <source>
        <dbReference type="Proteomes" id="UP000254799"/>
    </source>
</evidence>
<dbReference type="SUPFAM" id="SSF55031">
    <property type="entry name" value="Bacterial exopeptidase dimerisation domain"/>
    <property type="match status" value="2"/>
</dbReference>
<dbReference type="FunFam" id="3.40.630.10:FF:000080">
    <property type="entry name" value="p-aminobenzoyl-glutamate hydrolase subunit A"/>
    <property type="match status" value="1"/>
</dbReference>
<reference evidence="4 5" key="1">
    <citation type="submission" date="2018-06" db="EMBL/GenBank/DDBJ databases">
        <authorList>
            <consortium name="Pathogen Informatics"/>
            <person name="Doyle S."/>
        </authorList>
    </citation>
    <scope>NUCLEOTIDE SEQUENCE [LARGE SCALE GENOMIC DNA]</scope>
    <source>
        <strain evidence="4 5">NCTC8849</strain>
    </source>
</reference>
<dbReference type="PANTHER" id="PTHR30575">
    <property type="entry name" value="PEPTIDASE M20"/>
    <property type="match status" value="1"/>
</dbReference>
<gene>
    <name evidence="4" type="primary">abgB</name>
    <name evidence="4" type="ORF">NCTC8849_02887</name>
</gene>
<dbReference type="EMBL" id="UGLC01000002">
    <property type="protein sequence ID" value="STT54301.1"/>
    <property type="molecule type" value="Genomic_DNA"/>
</dbReference>
<comment type="similarity">
    <text evidence="1">Belongs to the peptidase M20 family.</text>
</comment>
<dbReference type="FunFam" id="3.40.630.10:FF:000061">
    <property type="entry name" value="Aminobenzoyl-glutamate utilization protein B"/>
    <property type="match status" value="1"/>
</dbReference>
<protein>
    <submittedName>
        <fullName evidence="4">Amidohydrolase</fullName>
    </submittedName>
</protein>
<feature type="domain" description="Peptidase M20 dimerisation" evidence="3">
    <location>
        <begin position="628"/>
        <end position="715"/>
    </location>
</feature>
<dbReference type="CDD" id="cd05665">
    <property type="entry name" value="M20_Acy1_IAAspH"/>
    <property type="match status" value="1"/>
</dbReference>
<dbReference type="GO" id="GO:0016805">
    <property type="term" value="F:dipeptidase activity"/>
    <property type="evidence" value="ECO:0007669"/>
    <property type="project" value="TreeGrafter"/>
</dbReference>
<dbReference type="InterPro" id="IPR033845">
    <property type="entry name" value="AbgA"/>
</dbReference>
<dbReference type="FunFam" id="3.30.70.360:FF:000004">
    <property type="entry name" value="Peptidase M20 domain-containing protein 2"/>
    <property type="match status" value="1"/>
</dbReference>
<dbReference type="PANTHER" id="PTHR30575:SF0">
    <property type="entry name" value="XAA-ARG DIPEPTIDASE"/>
    <property type="match status" value="1"/>
</dbReference>
<sequence length="917" mass="98144">MPQLDEYLRQLAPSMTQWRRDFHLHAESGWLEFRTASKVADILDGLGYQLALGRDVIDADSRMGLPDEETLAQAFERAREQGAPERWLPAFEGGFAGVVATLDTGRPGPTLAFRVDMDALDLNEQHDDSHRPHRDHFASCNAGMMHACGHDGHTAIGLGLAHVLKQYAAQLNGVIKLIFQPAEEGTRGARAMVAAGVVDDVDYFTAIHIGTGVPAGTVVCGGDNFMATTKFDVQFSGVAAHAGGKPEDGRNALLAAAQAALGLHAIPPHSAGASRVNVGVMQAGTGRNVVPSSALLKVETRGESEAINQYVFERAQHVVAGAAAMYEARYELRMMGAATASAPSPAWVDYLREQAARVPGVQQAVDRIAAPAGSEDATLMMARVQARGGLASYMIFGTELSAGHHNEKFDFDESVMAVAVETLARVALNFPWQRGVMEAIFQFVDEVVEAQRDTYCAIADDIWDHPETRFEEFWSAQRLADALEAEGFQLTRDAGGIPNAFIASVGEGQPVIALLGEFDALAGLSQQAHSAEPTPLTPGANGHGCGHNLLGTAAFAAAVAAKGWLQQHGDSGTLRFYGCPGEEGGSGKTFMVREGLFDDVDAALTWHPEAWAGMFSTRTLANIQAAWRFTGTAAHAANSPHLGRSALDAVTLMTTGSNFLNEHIIEKARVHYAITDTGGVSPNVVQAQAEVLYLIRAPEMADAQQIFARIEKIAQGAALMTETQVSCRFEKACSSYLPNRTLEAAMYQAVCHYGPPAWSDEERAFAAAIRATLSANDINNSLNNIAGTSGEEGKTFARRHRDTLLIDEVAPWAATDNVLAGSTDVGDVSWKAPVAQCFSPCFAVGTPLHSWQLVSQGRTSIAHKGMLLAGKVLAATAIRLFSDSALLEASQQELRQVLAERPYRCPIPAEVSPSVLR</sequence>
<dbReference type="GO" id="GO:0005737">
    <property type="term" value="C:cytoplasm"/>
    <property type="evidence" value="ECO:0007669"/>
    <property type="project" value="TreeGrafter"/>
</dbReference>
<evidence type="ECO:0000313" key="4">
    <source>
        <dbReference type="EMBL" id="STT54301.1"/>
    </source>
</evidence>
<dbReference type="NCBIfam" id="TIGR01891">
    <property type="entry name" value="amidohydrolases"/>
    <property type="match status" value="2"/>
</dbReference>
<dbReference type="Proteomes" id="UP000254799">
    <property type="component" value="Unassembled WGS sequence"/>
</dbReference>
<dbReference type="InterPro" id="IPR052030">
    <property type="entry name" value="Peptidase_M20/M20A_hydrolases"/>
</dbReference>
<dbReference type="InterPro" id="IPR017439">
    <property type="entry name" value="Amidohydrolase"/>
</dbReference>
<dbReference type="Pfam" id="PF01546">
    <property type="entry name" value="Peptidase_M20"/>
    <property type="match status" value="2"/>
</dbReference>
<proteinExistence type="inferred from homology"/>
<dbReference type="Gene3D" id="3.30.70.360">
    <property type="match status" value="1"/>
</dbReference>
<dbReference type="AlphaFoldDB" id="A0A377WLW3"/>
<dbReference type="InterPro" id="IPR011650">
    <property type="entry name" value="Peptidase_M20_dimer"/>
</dbReference>
<dbReference type="CDD" id="cd05673">
    <property type="entry name" value="M20_Acy1L2_AbgB"/>
    <property type="match status" value="1"/>
</dbReference>
<accession>A0A377WLW3</accession>
<evidence type="ECO:0000256" key="1">
    <source>
        <dbReference type="ARBA" id="ARBA00006153"/>
    </source>
</evidence>
<dbReference type="FunFam" id="3.40.630.10:FF:000077">
    <property type="entry name" value="p-aminobenzoyl-glutamate hydrolase, A subunit"/>
    <property type="match status" value="1"/>
</dbReference>
<organism evidence="4 5">
    <name type="scientific">Klebsiella pneumoniae</name>
    <dbReference type="NCBI Taxonomy" id="573"/>
    <lineage>
        <taxon>Bacteria</taxon>
        <taxon>Pseudomonadati</taxon>
        <taxon>Pseudomonadota</taxon>
        <taxon>Gammaproteobacteria</taxon>
        <taxon>Enterobacterales</taxon>
        <taxon>Enterobacteriaceae</taxon>
        <taxon>Klebsiella/Raoultella group</taxon>
        <taxon>Klebsiella</taxon>
        <taxon>Klebsiella pneumoniae complex</taxon>
    </lineage>
</organism>
<keyword evidence="2 4" id="KW-0378">Hydrolase</keyword>